<feature type="transmembrane region" description="Helical" evidence="1">
    <location>
        <begin position="98"/>
        <end position="116"/>
    </location>
</feature>
<evidence type="ECO:0000313" key="2">
    <source>
        <dbReference type="EMBL" id="ATG42684.1"/>
    </source>
</evidence>
<sequence>MRIDWTLPDKRAGFWGFIDTLIGPGATKAEKNLQLYPPFIFAAGVIVFGLYQNADWNVWQYILVSLMAVDMVGGAITNSTSAAKRWFFREGEGFKAHMTFIAIHLIQITLFSWAFLGFDLGWIAMVYGFTLASCAAILLTPLYLQRPFAALIYCIALLLSLYVFENPEHLEWFLPILFFKLLVSHTLREAPYQP</sequence>
<feature type="transmembrane region" description="Helical" evidence="1">
    <location>
        <begin position="58"/>
        <end position="77"/>
    </location>
</feature>
<keyword evidence="1" id="KW-1133">Transmembrane helix</keyword>
<organism evidence="2 3">
    <name type="scientific">Phaeobacter piscinae</name>
    <dbReference type="NCBI Taxonomy" id="1580596"/>
    <lineage>
        <taxon>Bacteria</taxon>
        <taxon>Pseudomonadati</taxon>
        <taxon>Pseudomonadota</taxon>
        <taxon>Alphaproteobacteria</taxon>
        <taxon>Rhodobacterales</taxon>
        <taxon>Roseobacteraceae</taxon>
        <taxon>Phaeobacter</taxon>
    </lineage>
</organism>
<feature type="transmembrane region" description="Helical" evidence="1">
    <location>
        <begin position="122"/>
        <end position="140"/>
    </location>
</feature>
<dbReference type="AlphaFoldDB" id="A0AAN1GPP1"/>
<name>A0AAN1GPP1_9RHOB</name>
<keyword evidence="1" id="KW-0472">Membrane</keyword>
<evidence type="ECO:0000256" key="1">
    <source>
        <dbReference type="SAM" id="Phobius"/>
    </source>
</evidence>
<reference evidence="2 3" key="1">
    <citation type="journal article" date="2017" name="Front. Microbiol.">
        <title>Phaeobacter piscinae sp. nov., a species of the Roseobacter group and potential aquaculture probiont.</title>
        <authorList>
            <person name="Sonnenschein E.C."/>
            <person name="Phippen C.B.W."/>
            <person name="Nielsen K.F."/>
            <person name="Mateiu R.V."/>
            <person name="Melchiorsen J."/>
            <person name="Gram L."/>
            <person name="Overmann J."/>
            <person name="Freese H.M."/>
        </authorList>
    </citation>
    <scope>NUCLEOTIDE SEQUENCE [LARGE SCALE GENOMIC DNA]</scope>
    <source>
        <strain evidence="2 3">P13</strain>
    </source>
</reference>
<feature type="transmembrane region" description="Helical" evidence="1">
    <location>
        <begin position="147"/>
        <end position="164"/>
    </location>
</feature>
<accession>A0AAN1GPP1</accession>
<proteinExistence type="predicted"/>
<dbReference type="EMBL" id="CP010767">
    <property type="protein sequence ID" value="ATG42684.1"/>
    <property type="molecule type" value="Genomic_DNA"/>
</dbReference>
<evidence type="ECO:0000313" key="3">
    <source>
        <dbReference type="Proteomes" id="UP000218606"/>
    </source>
</evidence>
<keyword evidence="1" id="KW-0812">Transmembrane</keyword>
<dbReference type="RefSeq" id="WP_096870812.1">
    <property type="nucleotide sequence ID" value="NZ_CP010715.1"/>
</dbReference>
<protein>
    <submittedName>
        <fullName evidence="2">Uncharacterized protein</fullName>
    </submittedName>
</protein>
<gene>
    <name evidence="2" type="ORF">PhaeoP13_00724</name>
</gene>
<feature type="transmembrane region" description="Helical" evidence="1">
    <location>
        <begin position="35"/>
        <end position="52"/>
    </location>
</feature>
<dbReference type="Proteomes" id="UP000218606">
    <property type="component" value="Chromosome"/>
</dbReference>